<dbReference type="EMBL" id="LQNU01000084">
    <property type="protein sequence ID" value="KZE75327.1"/>
    <property type="molecule type" value="Genomic_DNA"/>
</dbReference>
<evidence type="ECO:0000313" key="3">
    <source>
        <dbReference type="Proteomes" id="UP000076630"/>
    </source>
</evidence>
<feature type="transmembrane region" description="Helical" evidence="1">
    <location>
        <begin position="84"/>
        <end position="108"/>
    </location>
</feature>
<proteinExistence type="predicted"/>
<dbReference type="Proteomes" id="UP000076630">
    <property type="component" value="Unassembled WGS sequence"/>
</dbReference>
<reference evidence="2 3" key="1">
    <citation type="submission" date="2016-01" db="EMBL/GenBank/DDBJ databases">
        <title>Whole genome sequencing of Myroides marinus L41.</title>
        <authorList>
            <person name="Hong K.W."/>
        </authorList>
    </citation>
    <scope>NUCLEOTIDE SEQUENCE [LARGE SCALE GENOMIC DNA]</scope>
    <source>
        <strain evidence="2 3">L41</strain>
    </source>
</reference>
<keyword evidence="3" id="KW-1185">Reference proteome</keyword>
<name>A0A163VSI7_9FLAO</name>
<evidence type="ECO:0000313" key="2">
    <source>
        <dbReference type="EMBL" id="KZE75327.1"/>
    </source>
</evidence>
<dbReference type="AlphaFoldDB" id="A0A163VSI7"/>
<keyword evidence="1" id="KW-0812">Transmembrane</keyword>
<accession>A0A163VSI7</accession>
<feature type="transmembrane region" description="Helical" evidence="1">
    <location>
        <begin position="56"/>
        <end position="77"/>
    </location>
</feature>
<keyword evidence="1" id="KW-1133">Transmembrane helix</keyword>
<protein>
    <submittedName>
        <fullName evidence="2">Uncharacterized protein</fullName>
    </submittedName>
</protein>
<sequence length="109" mass="12563">MFLYLYFLNDIGTDSVKITSACEGLPAYMCKSRGLTRDFISILHYGVTTPKLINPYSLGIFSFFLYSWLSRILICLLPHRWTTITFITIDCISIGIFFLIVFTPLVLIY</sequence>
<dbReference type="OrthoDB" id="1366840at2"/>
<organism evidence="2 3">
    <name type="scientific">Myroides marinus</name>
    <dbReference type="NCBI Taxonomy" id="703342"/>
    <lineage>
        <taxon>Bacteria</taxon>
        <taxon>Pseudomonadati</taxon>
        <taxon>Bacteroidota</taxon>
        <taxon>Flavobacteriia</taxon>
        <taxon>Flavobacteriales</taxon>
        <taxon>Flavobacteriaceae</taxon>
        <taxon>Myroides</taxon>
    </lineage>
</organism>
<evidence type="ECO:0000256" key="1">
    <source>
        <dbReference type="SAM" id="Phobius"/>
    </source>
</evidence>
<gene>
    <name evidence="2" type="ORF">AV926_17080</name>
</gene>
<keyword evidence="1" id="KW-0472">Membrane</keyword>
<comment type="caution">
    <text evidence="2">The sequence shown here is derived from an EMBL/GenBank/DDBJ whole genome shotgun (WGS) entry which is preliminary data.</text>
</comment>